<dbReference type="EMBL" id="BANR01000003">
    <property type="protein sequence ID" value="GAC47058.1"/>
    <property type="molecule type" value="Genomic_DNA"/>
</dbReference>
<comment type="caution">
    <text evidence="2">The sequence shown here is derived from an EMBL/GenBank/DDBJ whole genome shotgun (WGS) entry which is preliminary data.</text>
</comment>
<dbReference type="CDD" id="cd06259">
    <property type="entry name" value="YdcF-like"/>
    <property type="match status" value="1"/>
</dbReference>
<dbReference type="PANTHER" id="PTHR30336">
    <property type="entry name" value="INNER MEMBRANE PROTEIN, PROBABLE PERMEASE"/>
    <property type="match status" value="1"/>
</dbReference>
<gene>
    <name evidence="2" type="ORF">GOACH_03_00740</name>
</gene>
<dbReference type="eggNOG" id="COG1434">
    <property type="taxonomic scope" value="Bacteria"/>
</dbReference>
<proteinExistence type="predicted"/>
<protein>
    <recommendedName>
        <fullName evidence="1">DUF218 domain-containing protein</fullName>
    </recommendedName>
</protein>
<dbReference type="GO" id="GO:0000270">
    <property type="term" value="P:peptidoglycan metabolic process"/>
    <property type="evidence" value="ECO:0007669"/>
    <property type="project" value="TreeGrafter"/>
</dbReference>
<dbReference type="RefSeq" id="WP_005169601.1">
    <property type="nucleotide sequence ID" value="NZ_BANR01000003.1"/>
</dbReference>
<keyword evidence="3" id="KW-1185">Reference proteome</keyword>
<feature type="domain" description="DUF218" evidence="1">
    <location>
        <begin position="35"/>
        <end position="160"/>
    </location>
</feature>
<dbReference type="InterPro" id="IPR051599">
    <property type="entry name" value="Cell_Envelope_Assoc"/>
</dbReference>
<dbReference type="GO" id="GO:0043164">
    <property type="term" value="P:Gram-negative-bacterium-type cell wall biogenesis"/>
    <property type="evidence" value="ECO:0007669"/>
    <property type="project" value="TreeGrafter"/>
</dbReference>
<accession>L7KH87</accession>
<sequence>MLSLVVALVVFIAAYAGVGYQLFYREHSDALRKVDAIVVLGGEHDGREDYGLQLAREGYAKTVLISDPYINGGYHHGGQSLMQRVCSSGTADIEVICFSPDPSTTRGEAMFAQRMAKQRNWHSVIVISWRYHLVRARYIFGQCFDGDVVMRPVPRNYPSSTMFWAYTFAYQYAGLTKAAILGCDR</sequence>
<dbReference type="PANTHER" id="PTHR30336:SF4">
    <property type="entry name" value="ENVELOPE BIOGENESIS FACTOR ELYC"/>
    <property type="match status" value="1"/>
</dbReference>
<dbReference type="STRING" id="1220583.GOACH_03_00740"/>
<name>L7KH87_9ACTN</name>
<dbReference type="Pfam" id="PF02698">
    <property type="entry name" value="DUF218"/>
    <property type="match status" value="1"/>
</dbReference>
<evidence type="ECO:0000313" key="2">
    <source>
        <dbReference type="EMBL" id="GAC47058.1"/>
    </source>
</evidence>
<organism evidence="2 3">
    <name type="scientific">Gordonia aichiensis NBRC 108223</name>
    <dbReference type="NCBI Taxonomy" id="1220583"/>
    <lineage>
        <taxon>Bacteria</taxon>
        <taxon>Bacillati</taxon>
        <taxon>Actinomycetota</taxon>
        <taxon>Actinomycetes</taxon>
        <taxon>Mycobacteriales</taxon>
        <taxon>Gordoniaceae</taxon>
        <taxon>Gordonia</taxon>
    </lineage>
</organism>
<evidence type="ECO:0000259" key="1">
    <source>
        <dbReference type="Pfam" id="PF02698"/>
    </source>
</evidence>
<dbReference type="InterPro" id="IPR003848">
    <property type="entry name" value="DUF218"/>
</dbReference>
<dbReference type="Proteomes" id="UP000010988">
    <property type="component" value="Unassembled WGS sequence"/>
</dbReference>
<evidence type="ECO:0000313" key="3">
    <source>
        <dbReference type="Proteomes" id="UP000010988"/>
    </source>
</evidence>
<dbReference type="GO" id="GO:0005886">
    <property type="term" value="C:plasma membrane"/>
    <property type="evidence" value="ECO:0007669"/>
    <property type="project" value="TreeGrafter"/>
</dbReference>
<dbReference type="AlphaFoldDB" id="L7KH87"/>
<reference evidence="2 3" key="1">
    <citation type="submission" date="2012-12" db="EMBL/GenBank/DDBJ databases">
        <title>Whole genome shotgun sequence of Gordonia aichiensis NBRC 108223.</title>
        <authorList>
            <person name="Isaki-Nakamura S."/>
            <person name="Hosoyama A."/>
            <person name="Tsuchikane K."/>
            <person name="Ando Y."/>
            <person name="Baba S."/>
            <person name="Ohji S."/>
            <person name="Hamada M."/>
            <person name="Tamura T."/>
            <person name="Yamazoe A."/>
            <person name="Yamazaki S."/>
            <person name="Fujita N."/>
        </authorList>
    </citation>
    <scope>NUCLEOTIDE SEQUENCE [LARGE SCALE GENOMIC DNA]</scope>
    <source>
        <strain evidence="2 3">NBRC 108223</strain>
    </source>
</reference>